<evidence type="ECO:0000256" key="5">
    <source>
        <dbReference type="ARBA" id="ARBA00022840"/>
    </source>
</evidence>
<dbReference type="Gene3D" id="3.40.1190.20">
    <property type="match status" value="1"/>
</dbReference>
<reference evidence="7 8" key="1">
    <citation type="submission" date="2020-08" db="EMBL/GenBank/DDBJ databases">
        <title>A Genomic Blueprint of the Chicken Gut Microbiome.</title>
        <authorList>
            <person name="Gilroy R."/>
            <person name="Ravi A."/>
            <person name="Getino M."/>
            <person name="Pursley I."/>
            <person name="Horton D.L."/>
            <person name="Alikhan N.-F."/>
            <person name="Baker D."/>
            <person name="Gharbi K."/>
            <person name="Hall N."/>
            <person name="Watson M."/>
            <person name="Adriaenssens E.M."/>
            <person name="Foster-Nyarko E."/>
            <person name="Jarju S."/>
            <person name="Secka A."/>
            <person name="Antonio M."/>
            <person name="Oren A."/>
            <person name="Chaudhuri R."/>
            <person name="La Ragione R.M."/>
            <person name="Hildebrand F."/>
            <person name="Pallen M.J."/>
        </authorList>
    </citation>
    <scope>NUCLEOTIDE SEQUENCE [LARGE SCALE GENOMIC DNA]</scope>
    <source>
        <strain evidence="7 8">Sa4CUA1</strain>
    </source>
</reference>
<name>A0ABR8RSM4_9CELL</name>
<protein>
    <submittedName>
        <fullName evidence="7">Carbohydrate kinase</fullName>
    </submittedName>
</protein>
<dbReference type="GO" id="GO:0016301">
    <property type="term" value="F:kinase activity"/>
    <property type="evidence" value="ECO:0007669"/>
    <property type="project" value="UniProtKB-KW"/>
</dbReference>
<evidence type="ECO:0000256" key="4">
    <source>
        <dbReference type="ARBA" id="ARBA00022777"/>
    </source>
</evidence>
<dbReference type="SUPFAM" id="SSF53613">
    <property type="entry name" value="Ribokinase-like"/>
    <property type="match status" value="1"/>
</dbReference>
<dbReference type="InterPro" id="IPR011611">
    <property type="entry name" value="PfkB_dom"/>
</dbReference>
<feature type="domain" description="Carbohydrate kinase PfkB" evidence="6">
    <location>
        <begin position="7"/>
        <end position="301"/>
    </location>
</feature>
<comment type="similarity">
    <text evidence="1">Belongs to the carbohydrate kinase PfkB family.</text>
</comment>
<dbReference type="PROSITE" id="PS00583">
    <property type="entry name" value="PFKB_KINASES_1"/>
    <property type="match status" value="1"/>
</dbReference>
<dbReference type="InterPro" id="IPR002173">
    <property type="entry name" value="Carboh/pur_kinase_PfkB_CS"/>
</dbReference>
<dbReference type="CDD" id="cd01167">
    <property type="entry name" value="bac_FRK"/>
    <property type="match status" value="1"/>
</dbReference>
<gene>
    <name evidence="7" type="ORF">H9652_10215</name>
</gene>
<evidence type="ECO:0000313" key="8">
    <source>
        <dbReference type="Proteomes" id="UP000641803"/>
    </source>
</evidence>
<dbReference type="InterPro" id="IPR050306">
    <property type="entry name" value="PfkB_Carbo_kinase"/>
</dbReference>
<dbReference type="PROSITE" id="PS00584">
    <property type="entry name" value="PFKB_KINASES_2"/>
    <property type="match status" value="1"/>
</dbReference>
<dbReference type="PANTHER" id="PTHR43085">
    <property type="entry name" value="HEXOKINASE FAMILY MEMBER"/>
    <property type="match status" value="1"/>
</dbReference>
<evidence type="ECO:0000259" key="6">
    <source>
        <dbReference type="Pfam" id="PF00294"/>
    </source>
</evidence>
<sequence>MPSHAPHVLVVGEALVDEVRRADGTTAEHPGGSPANVALTLGRLGRDVRLAAHLGRDEHGDTIRAWLAGSGVALTPGSDGAAATSVARAVLDGSGAATYDFAITWDLAPGTAATDSTLAVHTGSIAAVLEPGATAVHDLVLSARDHATITYDPNARPSLMGTPEAALARIEPLVAAADVVKVSDEDVEWLHPGADPVEVARTWAARGPAVVVVTFGGEGAVAVCAAGEVWVAAPRVDVVDTVGAGDTFMGALVDGLWERNLLGGDRREALRGIELEGLTAVLERCVAAAAITVSRAGANPPRRDELQA</sequence>
<keyword evidence="3" id="KW-0547">Nucleotide-binding</keyword>
<evidence type="ECO:0000313" key="7">
    <source>
        <dbReference type="EMBL" id="MBD7950780.1"/>
    </source>
</evidence>
<comment type="caution">
    <text evidence="7">The sequence shown here is derived from an EMBL/GenBank/DDBJ whole genome shotgun (WGS) entry which is preliminary data.</text>
</comment>
<dbReference type="Pfam" id="PF00294">
    <property type="entry name" value="PfkB"/>
    <property type="match status" value="1"/>
</dbReference>
<keyword evidence="2" id="KW-0808">Transferase</keyword>
<dbReference type="EMBL" id="JACSQQ010000014">
    <property type="protein sequence ID" value="MBD7950780.1"/>
    <property type="molecule type" value="Genomic_DNA"/>
</dbReference>
<dbReference type="RefSeq" id="WP_191796136.1">
    <property type="nucleotide sequence ID" value="NZ_JACSQQ010000014.1"/>
</dbReference>
<evidence type="ECO:0000256" key="1">
    <source>
        <dbReference type="ARBA" id="ARBA00010688"/>
    </source>
</evidence>
<keyword evidence="4 7" id="KW-0418">Kinase</keyword>
<evidence type="ECO:0000256" key="3">
    <source>
        <dbReference type="ARBA" id="ARBA00022741"/>
    </source>
</evidence>
<proteinExistence type="inferred from homology"/>
<keyword evidence="8" id="KW-1185">Reference proteome</keyword>
<organism evidence="7 8">
    <name type="scientific">Oerskovia rustica</name>
    <dbReference type="NCBI Taxonomy" id="2762237"/>
    <lineage>
        <taxon>Bacteria</taxon>
        <taxon>Bacillati</taxon>
        <taxon>Actinomycetota</taxon>
        <taxon>Actinomycetes</taxon>
        <taxon>Micrococcales</taxon>
        <taxon>Cellulomonadaceae</taxon>
        <taxon>Oerskovia</taxon>
    </lineage>
</organism>
<evidence type="ECO:0000256" key="2">
    <source>
        <dbReference type="ARBA" id="ARBA00022679"/>
    </source>
</evidence>
<dbReference type="PANTHER" id="PTHR43085:SF1">
    <property type="entry name" value="PSEUDOURIDINE KINASE-RELATED"/>
    <property type="match status" value="1"/>
</dbReference>
<dbReference type="Proteomes" id="UP000641803">
    <property type="component" value="Unassembled WGS sequence"/>
</dbReference>
<dbReference type="InterPro" id="IPR029056">
    <property type="entry name" value="Ribokinase-like"/>
</dbReference>
<keyword evidence="5" id="KW-0067">ATP-binding</keyword>
<accession>A0ABR8RSM4</accession>